<dbReference type="SUPFAM" id="SSF53067">
    <property type="entry name" value="Actin-like ATPase domain"/>
    <property type="match status" value="1"/>
</dbReference>
<dbReference type="RefSeq" id="WP_232134978.1">
    <property type="nucleotide sequence ID" value="NZ_CP089507.1"/>
</dbReference>
<organism evidence="2 3">
    <name type="scientific">Luteimonas fraxinea</name>
    <dbReference type="NCBI Taxonomy" id="2901869"/>
    <lineage>
        <taxon>Bacteria</taxon>
        <taxon>Pseudomonadati</taxon>
        <taxon>Pseudomonadota</taxon>
        <taxon>Gammaproteobacteria</taxon>
        <taxon>Lysobacterales</taxon>
        <taxon>Lysobacteraceae</taxon>
        <taxon>Luteimonas</taxon>
    </lineage>
</organism>
<dbReference type="InterPro" id="IPR000600">
    <property type="entry name" value="ROK"/>
</dbReference>
<dbReference type="CDD" id="cd23763">
    <property type="entry name" value="ASKHA_ATPase_ROK"/>
    <property type="match status" value="1"/>
</dbReference>
<dbReference type="PANTHER" id="PTHR18964">
    <property type="entry name" value="ROK (REPRESSOR, ORF, KINASE) FAMILY"/>
    <property type="match status" value="1"/>
</dbReference>
<gene>
    <name evidence="2" type="ORF">LTT95_05465</name>
</gene>
<keyword evidence="3" id="KW-1185">Reference proteome</keyword>
<evidence type="ECO:0000313" key="3">
    <source>
        <dbReference type="Proteomes" id="UP001430360"/>
    </source>
</evidence>
<dbReference type="Proteomes" id="UP001430360">
    <property type="component" value="Unassembled WGS sequence"/>
</dbReference>
<evidence type="ECO:0000256" key="1">
    <source>
        <dbReference type="ARBA" id="ARBA00006479"/>
    </source>
</evidence>
<evidence type="ECO:0000313" key="2">
    <source>
        <dbReference type="EMBL" id="MCD9096386.1"/>
    </source>
</evidence>
<dbReference type="PANTHER" id="PTHR18964:SF149">
    <property type="entry name" value="BIFUNCTIONAL UDP-N-ACETYLGLUCOSAMINE 2-EPIMERASE_N-ACETYLMANNOSAMINE KINASE"/>
    <property type="match status" value="1"/>
</dbReference>
<comment type="caution">
    <text evidence="2">The sequence shown here is derived from an EMBL/GenBank/DDBJ whole genome shotgun (WGS) entry which is preliminary data.</text>
</comment>
<dbReference type="EMBL" id="JAJQKU010000002">
    <property type="protein sequence ID" value="MCD9096386.1"/>
    <property type="molecule type" value="Genomic_DNA"/>
</dbReference>
<comment type="similarity">
    <text evidence="1">Belongs to the ROK (NagC/XylR) family.</text>
</comment>
<proteinExistence type="inferred from homology"/>
<reference evidence="2" key="1">
    <citation type="submission" date="2021-12" db="EMBL/GenBank/DDBJ databases">
        <authorList>
            <person name="Ulrich A."/>
        </authorList>
    </citation>
    <scope>NUCLEOTIDE SEQUENCE</scope>
    <source>
        <strain evidence="2">A1P009</strain>
    </source>
</reference>
<protein>
    <submittedName>
        <fullName evidence="2">ROK family protein</fullName>
    </submittedName>
</protein>
<accession>A0ABS8UCD4</accession>
<sequence length="348" mass="38034">MPRDTRNRHAAIRLPDLRIDSCNLPLRDPDGDGFLGDRASQTAFRRFLDIRRRHHFTGQRDPFGRTATHAIPKNEIDLVLVGGNADAAHLVHAAVEDHAHQLAGVVRGFLQTDDWHGVRRIVIGGGFPGSRVGALSVRRAARLLKLARSGVDLSLLRHDGDDAGLLGWVPLAPAATHRHDAFLAVDIGGTNIRCGIVAPHFGQREDGSRARVLERSQWRHATESPDREDAVIRMAAMLNGLIAHARTLGLRLAPFVGIACPGQIAVDGRILHGAQNLPGDWEAEHFRLADALRQRLDRIGTRAPLVLLHNDAVVQGLSERPRMASVERWGVLTIGTGLGNASYTNHRA</sequence>
<dbReference type="InterPro" id="IPR043129">
    <property type="entry name" value="ATPase_NBD"/>
</dbReference>
<reference evidence="2" key="2">
    <citation type="journal article" date="2022" name="Syst. Appl. Microbiol.">
        <title>Physiological and genomic characterisation of Luteimonas fraxinea sp. nov., a bacterial species associated with trees tolerant to ash dieback.</title>
        <authorList>
            <person name="Ulrich K."/>
            <person name="Becker R."/>
            <person name="Behrendt U."/>
            <person name="Kube M."/>
            <person name="Schneck V."/>
            <person name="Ulrich A."/>
        </authorList>
    </citation>
    <scope>NUCLEOTIDE SEQUENCE</scope>
    <source>
        <strain evidence="2">A1P009</strain>
    </source>
</reference>
<dbReference type="Gene3D" id="3.30.420.40">
    <property type="match status" value="1"/>
</dbReference>
<name>A0ABS8UCD4_9GAMM</name>